<evidence type="ECO:0000256" key="4">
    <source>
        <dbReference type="ARBA" id="ARBA00023038"/>
    </source>
</evidence>
<evidence type="ECO:0000313" key="9">
    <source>
        <dbReference type="Proteomes" id="UP001652625"/>
    </source>
</evidence>
<dbReference type="InterPro" id="IPR029787">
    <property type="entry name" value="Nucleotide_cyclase"/>
</dbReference>
<reference evidence="9" key="1">
    <citation type="submission" date="2025-05" db="UniProtKB">
        <authorList>
            <consortium name="RefSeq"/>
        </authorList>
    </citation>
    <scope>NUCLEOTIDE SEQUENCE [LARGE SCALE GENOMIC DNA]</scope>
</reference>
<dbReference type="GeneID" id="100209364"/>
<dbReference type="PROSITE" id="PS50023">
    <property type="entry name" value="LIM_DOMAIN_2"/>
    <property type="match status" value="2"/>
</dbReference>
<evidence type="ECO:0000256" key="5">
    <source>
        <dbReference type="ARBA" id="ARBA00023239"/>
    </source>
</evidence>
<name>A0ABM4BCR9_HYDVU</name>
<feature type="domain" description="LIM zinc-binding" evidence="8">
    <location>
        <begin position="276"/>
        <end position="336"/>
    </location>
</feature>
<keyword evidence="7" id="KW-0175">Coiled coil</keyword>
<keyword evidence="3 6" id="KW-0862">Zinc</keyword>
<keyword evidence="5" id="KW-0456">Lyase</keyword>
<evidence type="ECO:0000313" key="10">
    <source>
        <dbReference type="RefSeq" id="XP_065646737.1"/>
    </source>
</evidence>
<dbReference type="Gene3D" id="3.30.70.1230">
    <property type="entry name" value="Nucleotide cyclase"/>
    <property type="match status" value="1"/>
</dbReference>
<reference evidence="10" key="2">
    <citation type="submission" date="2025-08" db="UniProtKB">
        <authorList>
            <consortium name="RefSeq"/>
        </authorList>
    </citation>
    <scope>IDENTIFICATION</scope>
</reference>
<evidence type="ECO:0000256" key="6">
    <source>
        <dbReference type="PROSITE-ProRule" id="PRU00125"/>
    </source>
</evidence>
<feature type="domain" description="LIM zinc-binding" evidence="8">
    <location>
        <begin position="337"/>
        <end position="395"/>
    </location>
</feature>
<protein>
    <submittedName>
        <fullName evidence="10">Uncharacterized protein LOC100209364 isoform X2</fullName>
    </submittedName>
</protein>
<dbReference type="InterPro" id="IPR001781">
    <property type="entry name" value="Znf_LIM"/>
</dbReference>
<keyword evidence="2" id="KW-0677">Repeat</keyword>
<accession>A0ABM4BCR9</accession>
<evidence type="ECO:0000259" key="8">
    <source>
        <dbReference type="PROSITE" id="PS50023"/>
    </source>
</evidence>
<dbReference type="Gene3D" id="2.10.110.10">
    <property type="entry name" value="Cysteine Rich Protein"/>
    <property type="match status" value="2"/>
</dbReference>
<gene>
    <name evidence="10" type="primary">LOC100209364</name>
</gene>
<keyword evidence="9" id="KW-1185">Reference proteome</keyword>
<organism evidence="9 10">
    <name type="scientific">Hydra vulgaris</name>
    <name type="common">Hydra</name>
    <name type="synonym">Hydra attenuata</name>
    <dbReference type="NCBI Taxonomy" id="6087"/>
    <lineage>
        <taxon>Eukaryota</taxon>
        <taxon>Metazoa</taxon>
        <taxon>Cnidaria</taxon>
        <taxon>Hydrozoa</taxon>
        <taxon>Hydroidolina</taxon>
        <taxon>Anthoathecata</taxon>
        <taxon>Aplanulata</taxon>
        <taxon>Hydridae</taxon>
        <taxon>Hydra</taxon>
    </lineage>
</organism>
<evidence type="ECO:0000256" key="1">
    <source>
        <dbReference type="ARBA" id="ARBA00022723"/>
    </source>
</evidence>
<dbReference type="Pfam" id="PF00412">
    <property type="entry name" value="LIM"/>
    <property type="match status" value="2"/>
</dbReference>
<dbReference type="SUPFAM" id="SSF57716">
    <property type="entry name" value="Glucocorticoid receptor-like (DNA-binding domain)"/>
    <property type="match status" value="2"/>
</dbReference>
<dbReference type="SMART" id="SM00132">
    <property type="entry name" value="LIM"/>
    <property type="match status" value="2"/>
</dbReference>
<evidence type="ECO:0000256" key="3">
    <source>
        <dbReference type="ARBA" id="ARBA00022833"/>
    </source>
</evidence>
<keyword evidence="1 6" id="KW-0479">Metal-binding</keyword>
<proteinExistence type="predicted"/>
<dbReference type="PANTHER" id="PTHR24205:SF16">
    <property type="entry name" value="GH01042P-RELATED"/>
    <property type="match status" value="1"/>
</dbReference>
<dbReference type="Proteomes" id="UP001652625">
    <property type="component" value="Chromosome 02"/>
</dbReference>
<evidence type="ECO:0000256" key="2">
    <source>
        <dbReference type="ARBA" id="ARBA00022737"/>
    </source>
</evidence>
<dbReference type="SUPFAM" id="SSF55073">
    <property type="entry name" value="Nucleotide cyclase"/>
    <property type="match status" value="1"/>
</dbReference>
<sequence>MSADQLAAQAAEQLRIHEIAGRRLDAAKHQQDAALQEKLALRLKKKEQNAQVLKEDLEKSELLASGKREPPTGVVTFCFMCIKNLADILDQMEEETALKFLEVIHDVIINETKFYNIYVAKEEIGKYLLASEKTEDIINFSLKIHANLNNNKWDPNILKLASCKKLFRPEDNKEDAPPLFCGPRIQIGIHRGEATFKKDGSYSGLAVLKVDSVGNFAQGGQTLLTSVTWEQVDSSKLDQYHKTEPGTFKLDGFSSGCKVVEILPVNLKDRSKFFGSVCAHCNGVIKPNEQFFRALSCVWHMNHFRCFECKIDLGGSFIEIEGSPFCKNCYLLKNAPKCKSCSNPITSGYINALDGYWHPDCFCCKRCMKKPSADVQIYEYNGFPYCAGCYELVVE</sequence>
<dbReference type="PANTHER" id="PTHR24205">
    <property type="entry name" value="FOUR AND A HALF LIM DOMAINS PROTEIN"/>
    <property type="match status" value="1"/>
</dbReference>
<keyword evidence="4 6" id="KW-0440">LIM domain</keyword>
<evidence type="ECO:0000256" key="7">
    <source>
        <dbReference type="SAM" id="Coils"/>
    </source>
</evidence>
<feature type="coiled-coil region" evidence="7">
    <location>
        <begin position="36"/>
        <end position="63"/>
    </location>
</feature>
<dbReference type="RefSeq" id="XP_065646737.1">
    <property type="nucleotide sequence ID" value="XM_065790665.1"/>
</dbReference>
<dbReference type="CDD" id="cd08368">
    <property type="entry name" value="LIM"/>
    <property type="match status" value="1"/>
</dbReference>